<dbReference type="STRING" id="1307763.L21SP4_01701"/>
<evidence type="ECO:0000256" key="2">
    <source>
        <dbReference type="ARBA" id="ARBA00022730"/>
    </source>
</evidence>
<reference evidence="11" key="1">
    <citation type="submission" date="2015-02" db="EMBL/GenBank/DDBJ databases">
        <title>Description and complete genome sequence of the first cultured representative of the subdivision 5 of the Verrucomicrobia phylum.</title>
        <authorList>
            <person name="Spring S."/>
            <person name="Bunk B."/>
            <person name="Sproer C."/>
            <person name="Klenk H.-P."/>
        </authorList>
    </citation>
    <scope>NUCLEOTIDE SEQUENCE [LARGE SCALE GENOMIC DNA]</scope>
    <source>
        <strain evidence="11">L21-Fru-AB</strain>
    </source>
</reference>
<keyword evidence="11" id="KW-1185">Reference proteome</keyword>
<dbReference type="FunFam" id="3.30.1370.30:FF:000002">
    <property type="entry name" value="30S ribosomal protein S8"/>
    <property type="match status" value="1"/>
</dbReference>
<dbReference type="GO" id="GO:0005840">
    <property type="term" value="C:ribosome"/>
    <property type="evidence" value="ECO:0007669"/>
    <property type="project" value="UniProtKB-KW"/>
</dbReference>
<dbReference type="SUPFAM" id="SSF56047">
    <property type="entry name" value="Ribosomal protein S8"/>
    <property type="match status" value="1"/>
</dbReference>
<dbReference type="PROSITE" id="PS00053">
    <property type="entry name" value="RIBOSOMAL_S8"/>
    <property type="match status" value="1"/>
</dbReference>
<dbReference type="GO" id="GO:0019843">
    <property type="term" value="F:rRNA binding"/>
    <property type="evidence" value="ECO:0007669"/>
    <property type="project" value="UniProtKB-UniRule"/>
</dbReference>
<dbReference type="PATRIC" id="fig|1609981.3.peg.1771"/>
<keyword evidence="4 8" id="KW-0689">Ribosomal protein</keyword>
<dbReference type="NCBIfam" id="NF001109">
    <property type="entry name" value="PRK00136.1"/>
    <property type="match status" value="1"/>
</dbReference>
<dbReference type="InterPro" id="IPR000630">
    <property type="entry name" value="Ribosomal_uS8"/>
</dbReference>
<dbReference type="Pfam" id="PF00410">
    <property type="entry name" value="Ribosomal_S8"/>
    <property type="match status" value="1"/>
</dbReference>
<dbReference type="Gene3D" id="3.30.1490.10">
    <property type="match status" value="1"/>
</dbReference>
<sequence>MSLNDPIADMLTRIRNASTAGKESVLIPFANMNNAIAEILKGEGYISDFVKENRDGRGMLTLYLKYRGERRQPVIQGIRRVSRPGRRVYVNNREVPRVYGGIGTAILTTSSGLMSDREARSSGVGGEVLCYIW</sequence>
<dbReference type="InterPro" id="IPR035987">
    <property type="entry name" value="Ribosomal_uS8_sf"/>
</dbReference>
<keyword evidence="3 8" id="KW-0694">RNA-binding</keyword>
<dbReference type="GO" id="GO:0006412">
    <property type="term" value="P:translation"/>
    <property type="evidence" value="ECO:0007669"/>
    <property type="project" value="UniProtKB-UniRule"/>
</dbReference>
<comment type="subunit">
    <text evidence="7 8">Part of the 30S ribosomal subunit. Contacts proteins S5 and S12.</text>
</comment>
<dbReference type="HAMAP" id="MF_01302_B">
    <property type="entry name" value="Ribosomal_uS8_B"/>
    <property type="match status" value="1"/>
</dbReference>
<dbReference type="FunFam" id="3.30.1490.10:FF:000001">
    <property type="entry name" value="30S ribosomal protein S8"/>
    <property type="match status" value="1"/>
</dbReference>
<evidence type="ECO:0000256" key="8">
    <source>
        <dbReference type="HAMAP-Rule" id="MF_01302"/>
    </source>
</evidence>
<protein>
    <recommendedName>
        <fullName evidence="6 8">Small ribosomal subunit protein uS8</fullName>
    </recommendedName>
</protein>
<dbReference type="GO" id="GO:0003735">
    <property type="term" value="F:structural constituent of ribosome"/>
    <property type="evidence" value="ECO:0007669"/>
    <property type="project" value="InterPro"/>
</dbReference>
<gene>
    <name evidence="8 10" type="primary">rpsH</name>
    <name evidence="10" type="ORF">L21SP4_01701</name>
</gene>
<keyword evidence="2 8" id="KW-0699">rRNA-binding</keyword>
<accession>A0A0G3EF31</accession>
<dbReference type="PANTHER" id="PTHR11758">
    <property type="entry name" value="40S RIBOSOMAL PROTEIN S15A"/>
    <property type="match status" value="1"/>
</dbReference>
<comment type="function">
    <text evidence="8">One of the primary rRNA binding proteins, it binds directly to 16S rRNA central domain where it helps coordinate assembly of the platform of the 30S subunit.</text>
</comment>
<evidence type="ECO:0000256" key="7">
    <source>
        <dbReference type="ARBA" id="ARBA00046740"/>
    </source>
</evidence>
<keyword evidence="5 8" id="KW-0687">Ribonucleoprotein</keyword>
<dbReference type="GO" id="GO:0005737">
    <property type="term" value="C:cytoplasm"/>
    <property type="evidence" value="ECO:0007669"/>
    <property type="project" value="UniProtKB-ARBA"/>
</dbReference>
<dbReference type="GO" id="GO:1990904">
    <property type="term" value="C:ribonucleoprotein complex"/>
    <property type="evidence" value="ECO:0007669"/>
    <property type="project" value="UniProtKB-KW"/>
</dbReference>
<evidence type="ECO:0000256" key="5">
    <source>
        <dbReference type="ARBA" id="ARBA00023274"/>
    </source>
</evidence>
<dbReference type="InterPro" id="IPR047863">
    <property type="entry name" value="Ribosomal_uS8_CS"/>
</dbReference>
<evidence type="ECO:0000256" key="4">
    <source>
        <dbReference type="ARBA" id="ARBA00022980"/>
    </source>
</evidence>
<evidence type="ECO:0000256" key="3">
    <source>
        <dbReference type="ARBA" id="ARBA00022884"/>
    </source>
</evidence>
<evidence type="ECO:0000313" key="10">
    <source>
        <dbReference type="EMBL" id="AKJ64943.1"/>
    </source>
</evidence>
<dbReference type="Gene3D" id="3.30.1370.30">
    <property type="match status" value="1"/>
</dbReference>
<comment type="similarity">
    <text evidence="1 8 9">Belongs to the universal ribosomal protein uS8 family.</text>
</comment>
<dbReference type="KEGG" id="vbl:L21SP4_01701"/>
<dbReference type="Proteomes" id="UP000035268">
    <property type="component" value="Chromosome"/>
</dbReference>
<evidence type="ECO:0000256" key="9">
    <source>
        <dbReference type="RuleBase" id="RU003660"/>
    </source>
</evidence>
<dbReference type="AlphaFoldDB" id="A0A0G3EF31"/>
<dbReference type="RefSeq" id="WP_052882224.1">
    <property type="nucleotide sequence ID" value="NZ_CP010904.1"/>
</dbReference>
<dbReference type="OrthoDB" id="9802617at2"/>
<dbReference type="EMBL" id="CP010904">
    <property type="protein sequence ID" value="AKJ64943.1"/>
    <property type="molecule type" value="Genomic_DNA"/>
</dbReference>
<organism evidence="10 11">
    <name type="scientific">Kiritimatiella glycovorans</name>
    <dbReference type="NCBI Taxonomy" id="1307763"/>
    <lineage>
        <taxon>Bacteria</taxon>
        <taxon>Pseudomonadati</taxon>
        <taxon>Kiritimatiellota</taxon>
        <taxon>Kiritimatiellia</taxon>
        <taxon>Kiritimatiellales</taxon>
        <taxon>Kiritimatiellaceae</taxon>
        <taxon>Kiritimatiella</taxon>
    </lineage>
</organism>
<name>A0A0G3EF31_9BACT</name>
<evidence type="ECO:0000256" key="1">
    <source>
        <dbReference type="ARBA" id="ARBA00006471"/>
    </source>
</evidence>
<evidence type="ECO:0000256" key="6">
    <source>
        <dbReference type="ARBA" id="ARBA00035258"/>
    </source>
</evidence>
<proteinExistence type="inferred from homology"/>
<evidence type="ECO:0000313" key="11">
    <source>
        <dbReference type="Proteomes" id="UP000035268"/>
    </source>
</evidence>
<reference evidence="10 11" key="2">
    <citation type="journal article" date="2016" name="ISME J.">
        <title>Characterization of the first cultured representative of Verrucomicrobia subdivision 5 indicates the proposal of a novel phylum.</title>
        <authorList>
            <person name="Spring S."/>
            <person name="Bunk B."/>
            <person name="Sproer C."/>
            <person name="Schumann P."/>
            <person name="Rohde M."/>
            <person name="Tindall B.J."/>
            <person name="Klenk H.P."/>
        </authorList>
    </citation>
    <scope>NUCLEOTIDE SEQUENCE [LARGE SCALE GENOMIC DNA]</scope>
    <source>
        <strain evidence="10 11">L21-Fru-AB</strain>
    </source>
</reference>